<dbReference type="Gene3D" id="1.10.10.10">
    <property type="entry name" value="Winged helix-like DNA-binding domain superfamily/Winged helix DNA-binding domain"/>
    <property type="match status" value="1"/>
</dbReference>
<dbReference type="AlphaFoldDB" id="A0A7I9VPT3"/>
<dbReference type="GO" id="GO:0003677">
    <property type="term" value="F:DNA binding"/>
    <property type="evidence" value="ECO:0007669"/>
    <property type="project" value="UniProtKB-KW"/>
</dbReference>
<dbReference type="SMART" id="SM00345">
    <property type="entry name" value="HTH_GNTR"/>
    <property type="match status" value="1"/>
</dbReference>
<reference evidence="6" key="1">
    <citation type="journal article" date="2020" name="Appl. Environ. Microbiol.">
        <title>Diazotrophic Anaeromyxobacter Isolates from Soils.</title>
        <authorList>
            <person name="Masuda Y."/>
            <person name="Yamanaka H."/>
            <person name="Xu Z.X."/>
            <person name="Shiratori Y."/>
            <person name="Aono T."/>
            <person name="Amachi S."/>
            <person name="Senoo K."/>
            <person name="Itoh H."/>
        </authorList>
    </citation>
    <scope>NUCLEOTIDE SEQUENCE [LARGE SCALE GENOMIC DNA]</scope>
    <source>
        <strain evidence="6">R267</strain>
    </source>
</reference>
<dbReference type="PANTHER" id="PTHR38445:SF9">
    <property type="entry name" value="HTH-TYPE TRANSCRIPTIONAL REPRESSOR YTRA"/>
    <property type="match status" value="1"/>
</dbReference>
<dbReference type="InterPro" id="IPR036390">
    <property type="entry name" value="WH_DNA-bd_sf"/>
</dbReference>
<dbReference type="InterPro" id="IPR000524">
    <property type="entry name" value="Tscrpt_reg_HTH_GntR"/>
</dbReference>
<evidence type="ECO:0000256" key="1">
    <source>
        <dbReference type="ARBA" id="ARBA00023015"/>
    </source>
</evidence>
<dbReference type="Pfam" id="PF00392">
    <property type="entry name" value="GntR"/>
    <property type="match status" value="1"/>
</dbReference>
<protein>
    <submittedName>
        <fullName evidence="5">GntR family transcriptional regulator</fullName>
    </submittedName>
</protein>
<keyword evidence="3" id="KW-0804">Transcription</keyword>
<sequence>MPLRVQLDYGSGVPVFRQIFDAVAAALATGEIAPGEQLPTIHALARELDVNPNTIVRAYRELEHAALVVSERGRGTFPVERAGPLVHKDGVLRKALGRMFRECEREGFSQAEVMLFLRREIR</sequence>
<dbReference type="InterPro" id="IPR036388">
    <property type="entry name" value="WH-like_DNA-bd_sf"/>
</dbReference>
<evidence type="ECO:0000313" key="6">
    <source>
        <dbReference type="Proteomes" id="UP000503640"/>
    </source>
</evidence>
<gene>
    <name evidence="5" type="ORF">AMYX_31650</name>
</gene>
<dbReference type="PROSITE" id="PS50949">
    <property type="entry name" value="HTH_GNTR"/>
    <property type="match status" value="1"/>
</dbReference>
<name>A0A7I9VPT3_9BACT</name>
<keyword evidence="1" id="KW-0805">Transcription regulation</keyword>
<evidence type="ECO:0000256" key="2">
    <source>
        <dbReference type="ARBA" id="ARBA00023125"/>
    </source>
</evidence>
<dbReference type="CDD" id="cd07377">
    <property type="entry name" value="WHTH_GntR"/>
    <property type="match status" value="1"/>
</dbReference>
<evidence type="ECO:0000259" key="4">
    <source>
        <dbReference type="PROSITE" id="PS50949"/>
    </source>
</evidence>
<dbReference type="PANTHER" id="PTHR38445">
    <property type="entry name" value="HTH-TYPE TRANSCRIPTIONAL REPRESSOR YTRA"/>
    <property type="match status" value="1"/>
</dbReference>
<proteinExistence type="predicted"/>
<keyword evidence="2" id="KW-0238">DNA-binding</keyword>
<dbReference type="GO" id="GO:0003700">
    <property type="term" value="F:DNA-binding transcription factor activity"/>
    <property type="evidence" value="ECO:0007669"/>
    <property type="project" value="InterPro"/>
</dbReference>
<keyword evidence="6" id="KW-1185">Reference proteome</keyword>
<organism evidence="5 6">
    <name type="scientific">Anaeromyxobacter diazotrophicus</name>
    <dbReference type="NCBI Taxonomy" id="2590199"/>
    <lineage>
        <taxon>Bacteria</taxon>
        <taxon>Pseudomonadati</taxon>
        <taxon>Myxococcota</taxon>
        <taxon>Myxococcia</taxon>
        <taxon>Myxococcales</taxon>
        <taxon>Cystobacterineae</taxon>
        <taxon>Anaeromyxobacteraceae</taxon>
        <taxon>Anaeromyxobacter</taxon>
    </lineage>
</organism>
<evidence type="ECO:0000313" key="5">
    <source>
        <dbReference type="EMBL" id="GEJ58424.1"/>
    </source>
</evidence>
<evidence type="ECO:0000256" key="3">
    <source>
        <dbReference type="ARBA" id="ARBA00023163"/>
    </source>
</evidence>
<comment type="caution">
    <text evidence="5">The sequence shown here is derived from an EMBL/GenBank/DDBJ whole genome shotgun (WGS) entry which is preliminary data.</text>
</comment>
<dbReference type="EMBL" id="BJTG01000007">
    <property type="protein sequence ID" value="GEJ58424.1"/>
    <property type="molecule type" value="Genomic_DNA"/>
</dbReference>
<feature type="domain" description="HTH gntR-type" evidence="4">
    <location>
        <begin position="13"/>
        <end position="81"/>
    </location>
</feature>
<dbReference type="Proteomes" id="UP000503640">
    <property type="component" value="Unassembled WGS sequence"/>
</dbReference>
<accession>A0A7I9VPT3</accession>
<dbReference type="SUPFAM" id="SSF46785">
    <property type="entry name" value="Winged helix' DNA-binding domain"/>
    <property type="match status" value="1"/>
</dbReference>